<accession>A0A2X3ESK4</accession>
<evidence type="ECO:0000256" key="1">
    <source>
        <dbReference type="ARBA" id="ARBA00004953"/>
    </source>
</evidence>
<evidence type="ECO:0000256" key="2">
    <source>
        <dbReference type="ARBA" id="ARBA00006205"/>
    </source>
</evidence>
<name>A0A2X3ESK4_KLEPN</name>
<evidence type="ECO:0000313" key="7">
    <source>
        <dbReference type="Proteomes" id="UP000251088"/>
    </source>
</evidence>
<dbReference type="GO" id="GO:0003824">
    <property type="term" value="F:catalytic activity"/>
    <property type="evidence" value="ECO:0007669"/>
    <property type="project" value="InterPro"/>
</dbReference>
<organism evidence="6 7">
    <name type="scientific">Klebsiella pneumoniae</name>
    <dbReference type="NCBI Taxonomy" id="573"/>
    <lineage>
        <taxon>Bacteria</taxon>
        <taxon>Pseudomonadati</taxon>
        <taxon>Pseudomonadota</taxon>
        <taxon>Gammaproteobacteria</taxon>
        <taxon>Enterobacterales</taxon>
        <taxon>Enterobacteriaceae</taxon>
        <taxon>Klebsiella/Raoultella group</taxon>
        <taxon>Klebsiella</taxon>
        <taxon>Klebsiella pneumoniae complex</taxon>
    </lineage>
</organism>
<gene>
    <name evidence="6" type="primary">cobQ_2</name>
    <name evidence="6" type="ORF">NCTC9128_03398</name>
</gene>
<proteinExistence type="inferred from homology"/>
<dbReference type="PANTHER" id="PTHR21343">
    <property type="entry name" value="DETHIOBIOTIN SYNTHETASE"/>
    <property type="match status" value="1"/>
</dbReference>
<comment type="pathway">
    <text evidence="1">Cofactor biosynthesis; adenosylcobalamin biosynthesis.</text>
</comment>
<evidence type="ECO:0000256" key="4">
    <source>
        <dbReference type="ARBA" id="ARBA00022962"/>
    </source>
</evidence>
<comment type="similarity">
    <text evidence="2">Belongs to the CobB/CobQ family. CobQ subfamily.</text>
</comment>
<dbReference type="SUPFAM" id="SSF52317">
    <property type="entry name" value="Class I glutamine amidotransferase-like"/>
    <property type="match status" value="1"/>
</dbReference>
<evidence type="ECO:0000256" key="3">
    <source>
        <dbReference type="ARBA" id="ARBA00022573"/>
    </source>
</evidence>
<reference evidence="6 7" key="1">
    <citation type="submission" date="2018-06" db="EMBL/GenBank/DDBJ databases">
        <authorList>
            <consortium name="Pathogen Informatics"/>
            <person name="Doyle S."/>
        </authorList>
    </citation>
    <scope>NUCLEOTIDE SEQUENCE [LARGE SCALE GENOMIC DNA]</scope>
    <source>
        <strain evidence="6 7">NCTC9128</strain>
    </source>
</reference>
<dbReference type="AlphaFoldDB" id="A0A2X3ESK4"/>
<dbReference type="GO" id="GO:0009236">
    <property type="term" value="P:cobalamin biosynthetic process"/>
    <property type="evidence" value="ECO:0007669"/>
    <property type="project" value="UniProtKB-KW"/>
</dbReference>
<feature type="domain" description="CobB/CobQ-like glutamine amidotransferase" evidence="5">
    <location>
        <begin position="1"/>
        <end position="111"/>
    </location>
</feature>
<keyword evidence="3" id="KW-0169">Cobalamin biosynthesis</keyword>
<dbReference type="InterPro" id="IPR011698">
    <property type="entry name" value="GATase_3"/>
</dbReference>
<dbReference type="InterPro" id="IPR029062">
    <property type="entry name" value="Class_I_gatase-like"/>
</dbReference>
<sequence>MLGETIIDEVESGLGAQPGLGVLKTVTHFAQHKTTTQVQATLGSALPDWLADAAGLRVSGYEIHMGETRREAGCPPLLQLHKAGQAVDDGAISDDGLAFGTYLHGLFDSDAFTRALLNGLRQRKGLAPLDSALEYARYKTRQFDRLAEAMREHIAIDKIYAIMRQHQEPLC</sequence>
<dbReference type="PROSITE" id="PS51274">
    <property type="entry name" value="GATASE_COBBQ"/>
    <property type="match status" value="1"/>
</dbReference>
<dbReference type="Pfam" id="PF07685">
    <property type="entry name" value="GATase_3"/>
    <property type="match status" value="1"/>
</dbReference>
<dbReference type="Proteomes" id="UP000251088">
    <property type="component" value="Unassembled WGS sequence"/>
</dbReference>
<dbReference type="PANTHER" id="PTHR21343:SF1">
    <property type="entry name" value="COBYRIC ACID SYNTHASE"/>
    <property type="match status" value="1"/>
</dbReference>
<dbReference type="EMBL" id="UAWN01000012">
    <property type="protein sequence ID" value="SQC15289.1"/>
    <property type="molecule type" value="Genomic_DNA"/>
</dbReference>
<protein>
    <submittedName>
        <fullName evidence="6">Cobyric acid synthase</fullName>
    </submittedName>
</protein>
<evidence type="ECO:0000259" key="5">
    <source>
        <dbReference type="Pfam" id="PF07685"/>
    </source>
</evidence>
<evidence type="ECO:0000313" key="6">
    <source>
        <dbReference type="EMBL" id="SQC15289.1"/>
    </source>
</evidence>
<keyword evidence="4" id="KW-0315">Glutamine amidotransferase</keyword>